<gene>
    <name evidence="2" type="ORF">BDV98DRAFT_560617</name>
</gene>
<dbReference type="GO" id="GO:0005730">
    <property type="term" value="C:nucleolus"/>
    <property type="evidence" value="ECO:0007669"/>
    <property type="project" value="TreeGrafter"/>
</dbReference>
<feature type="region of interest" description="Disordered" evidence="1">
    <location>
        <begin position="1"/>
        <end position="33"/>
    </location>
</feature>
<feature type="region of interest" description="Disordered" evidence="1">
    <location>
        <begin position="85"/>
        <end position="207"/>
    </location>
</feature>
<organism evidence="2 3">
    <name type="scientific">Pterulicium gracile</name>
    <dbReference type="NCBI Taxonomy" id="1884261"/>
    <lineage>
        <taxon>Eukaryota</taxon>
        <taxon>Fungi</taxon>
        <taxon>Dikarya</taxon>
        <taxon>Basidiomycota</taxon>
        <taxon>Agaricomycotina</taxon>
        <taxon>Agaricomycetes</taxon>
        <taxon>Agaricomycetidae</taxon>
        <taxon>Agaricales</taxon>
        <taxon>Pleurotineae</taxon>
        <taxon>Pterulaceae</taxon>
        <taxon>Pterulicium</taxon>
    </lineage>
</organism>
<protein>
    <submittedName>
        <fullName evidence="2">Uncharacterized protein</fullName>
    </submittedName>
</protein>
<keyword evidence="3" id="KW-1185">Reference proteome</keyword>
<accession>A0A5C3QYA6</accession>
<proteinExistence type="predicted"/>
<evidence type="ECO:0000313" key="3">
    <source>
        <dbReference type="Proteomes" id="UP000305067"/>
    </source>
</evidence>
<dbReference type="EMBL" id="ML178816">
    <property type="protein sequence ID" value="TFL05770.1"/>
    <property type="molecule type" value="Genomic_DNA"/>
</dbReference>
<dbReference type="OrthoDB" id="5556956at2759"/>
<feature type="compositionally biased region" description="Basic and acidic residues" evidence="1">
    <location>
        <begin position="105"/>
        <end position="126"/>
    </location>
</feature>
<dbReference type="PANTHER" id="PTHR28096">
    <property type="entry name" value="PROTEIN FAF1"/>
    <property type="match status" value="1"/>
</dbReference>
<dbReference type="InterPro" id="IPR053030">
    <property type="entry name" value="Ribosomal_biogenesis_FAF1-like"/>
</dbReference>
<evidence type="ECO:0000313" key="2">
    <source>
        <dbReference type="EMBL" id="TFL05770.1"/>
    </source>
</evidence>
<evidence type="ECO:0000256" key="1">
    <source>
        <dbReference type="SAM" id="MobiDB-lite"/>
    </source>
</evidence>
<reference evidence="2 3" key="1">
    <citation type="journal article" date="2019" name="Nat. Ecol. Evol.">
        <title>Megaphylogeny resolves global patterns of mushroom evolution.</title>
        <authorList>
            <person name="Varga T."/>
            <person name="Krizsan K."/>
            <person name="Foldi C."/>
            <person name="Dima B."/>
            <person name="Sanchez-Garcia M."/>
            <person name="Sanchez-Ramirez S."/>
            <person name="Szollosi G.J."/>
            <person name="Szarkandi J.G."/>
            <person name="Papp V."/>
            <person name="Albert L."/>
            <person name="Andreopoulos W."/>
            <person name="Angelini C."/>
            <person name="Antonin V."/>
            <person name="Barry K.W."/>
            <person name="Bougher N.L."/>
            <person name="Buchanan P."/>
            <person name="Buyck B."/>
            <person name="Bense V."/>
            <person name="Catcheside P."/>
            <person name="Chovatia M."/>
            <person name="Cooper J."/>
            <person name="Damon W."/>
            <person name="Desjardin D."/>
            <person name="Finy P."/>
            <person name="Geml J."/>
            <person name="Haridas S."/>
            <person name="Hughes K."/>
            <person name="Justo A."/>
            <person name="Karasinski D."/>
            <person name="Kautmanova I."/>
            <person name="Kiss B."/>
            <person name="Kocsube S."/>
            <person name="Kotiranta H."/>
            <person name="LaButti K.M."/>
            <person name="Lechner B.E."/>
            <person name="Liimatainen K."/>
            <person name="Lipzen A."/>
            <person name="Lukacs Z."/>
            <person name="Mihaltcheva S."/>
            <person name="Morgado L.N."/>
            <person name="Niskanen T."/>
            <person name="Noordeloos M.E."/>
            <person name="Ohm R.A."/>
            <person name="Ortiz-Santana B."/>
            <person name="Ovrebo C."/>
            <person name="Racz N."/>
            <person name="Riley R."/>
            <person name="Savchenko A."/>
            <person name="Shiryaev A."/>
            <person name="Soop K."/>
            <person name="Spirin V."/>
            <person name="Szebenyi C."/>
            <person name="Tomsovsky M."/>
            <person name="Tulloss R.E."/>
            <person name="Uehling J."/>
            <person name="Grigoriev I.V."/>
            <person name="Vagvolgyi C."/>
            <person name="Papp T."/>
            <person name="Martin F.M."/>
            <person name="Miettinen O."/>
            <person name="Hibbett D.S."/>
            <person name="Nagy L.G."/>
        </authorList>
    </citation>
    <scope>NUCLEOTIDE SEQUENCE [LARGE SCALE GENOMIC DNA]</scope>
    <source>
        <strain evidence="2 3">CBS 309.79</strain>
    </source>
</reference>
<feature type="compositionally biased region" description="Basic and acidic residues" evidence="1">
    <location>
        <begin position="12"/>
        <end position="33"/>
    </location>
</feature>
<dbReference type="Proteomes" id="UP000305067">
    <property type="component" value="Unassembled WGS sequence"/>
</dbReference>
<feature type="compositionally biased region" description="Gly residues" evidence="1">
    <location>
        <begin position="177"/>
        <end position="187"/>
    </location>
</feature>
<dbReference type="AlphaFoldDB" id="A0A5C3QYA6"/>
<sequence length="207" mass="23087">MKAFMSSKVSKLRQESTNDEQRPKYKQEIDEDRNNAYNDAMLHRMVHTKLLSGSLSEDISLKPAARRKAMEGRLLELTGSSKLGKGENIIRKGERNKASTRVRKGLQDKVQERRKEKLEEAKDLGNYHRSLKRVYEDEDADRPKKKRDRGLSMGVGRFSGGVLKLSRDDIAKATGTSGRGRGGGSRGRGASTRGRGSSGRGGKRGKR</sequence>
<name>A0A5C3QYA6_9AGAR</name>
<dbReference type="PANTHER" id="PTHR28096:SF1">
    <property type="entry name" value="PROTEIN FAF1"/>
    <property type="match status" value="1"/>
</dbReference>
<dbReference type="STRING" id="1884261.A0A5C3QYA6"/>
<dbReference type="GO" id="GO:0000462">
    <property type="term" value="P:maturation of SSU-rRNA from tricistronic rRNA transcript (SSU-rRNA, 5.8S rRNA, LSU-rRNA)"/>
    <property type="evidence" value="ECO:0007669"/>
    <property type="project" value="TreeGrafter"/>
</dbReference>
<feature type="compositionally biased region" description="Basic and acidic residues" evidence="1">
    <location>
        <begin position="85"/>
        <end position="97"/>
    </location>
</feature>